<dbReference type="Gene3D" id="3.40.50.2000">
    <property type="entry name" value="Glycogen Phosphorylase B"/>
    <property type="match status" value="1"/>
</dbReference>
<evidence type="ECO:0000313" key="2">
    <source>
        <dbReference type="Proteomes" id="UP000256845"/>
    </source>
</evidence>
<evidence type="ECO:0008006" key="3">
    <source>
        <dbReference type="Google" id="ProtNLM"/>
    </source>
</evidence>
<comment type="caution">
    <text evidence="1">The sequence shown here is derived from an EMBL/GenBank/DDBJ whole genome shotgun (WGS) entry which is preliminary data.</text>
</comment>
<name>A0A3D9H5Q8_9PROT</name>
<sequence>MTVVTEKKRFVLNTHVNNMGSQVCIFDLAARLKSLGHVAVHGDWDHYDQYDVAVFMGVEADIEKARGQNPDLKIVIADPKQSSQTYIDAARAGDLLLVSSVEQRDAFYRLNNNVLVFPMFPEMEERLVKHVENDEIIIGYHGNKVHLEGMGQHVSPAIEAFARNYRCRLVLIYNIDKLGRVTKGIPDEKLVATEHVQWHPNVYEEVLRRVDIGIVPNLLPVRDMQKMLRRAEVPGLNVNYEPFDFFTRYKASANAGRISVFGKFGIPVVSDFTPSTCQLIEDGVEGVLAGTPHGWYRGLMELAQSAEKRTDMGRALARKVELVREKALEGFLDALDCSAPSLPVEISCVPSAESELKQYRSPPQPSIASRVLRLIERRFI</sequence>
<dbReference type="Proteomes" id="UP000256845">
    <property type="component" value="Unassembled WGS sequence"/>
</dbReference>
<protein>
    <recommendedName>
        <fullName evidence="3">Glycosyl transferase family 1</fullName>
    </recommendedName>
</protein>
<evidence type="ECO:0000313" key="1">
    <source>
        <dbReference type="EMBL" id="RED44286.1"/>
    </source>
</evidence>
<dbReference type="OrthoDB" id="9807414at2"/>
<dbReference type="RefSeq" id="WP_115939124.1">
    <property type="nucleotide sequence ID" value="NZ_QRDW01000015.1"/>
</dbReference>
<dbReference type="EMBL" id="QRDW01000015">
    <property type="protein sequence ID" value="RED44286.1"/>
    <property type="molecule type" value="Genomic_DNA"/>
</dbReference>
<keyword evidence="2" id="KW-1185">Reference proteome</keyword>
<reference evidence="1 2" key="1">
    <citation type="submission" date="2018-07" db="EMBL/GenBank/DDBJ databases">
        <title>Genomic Encyclopedia of Type Strains, Phase III (KMG-III): the genomes of soil and plant-associated and newly described type strains.</title>
        <authorList>
            <person name="Whitman W."/>
        </authorList>
    </citation>
    <scope>NUCLEOTIDE SEQUENCE [LARGE SCALE GENOMIC DNA]</scope>
    <source>
        <strain evidence="1 2">CECT 8488</strain>
    </source>
</reference>
<dbReference type="AlphaFoldDB" id="A0A3D9H5Q8"/>
<proteinExistence type="predicted"/>
<organism evidence="1 2">
    <name type="scientific">Aestuariispira insulae</name>
    <dbReference type="NCBI Taxonomy" id="1461337"/>
    <lineage>
        <taxon>Bacteria</taxon>
        <taxon>Pseudomonadati</taxon>
        <taxon>Pseudomonadota</taxon>
        <taxon>Alphaproteobacteria</taxon>
        <taxon>Rhodospirillales</taxon>
        <taxon>Kiloniellaceae</taxon>
        <taxon>Aestuariispira</taxon>
    </lineage>
</organism>
<accession>A0A3D9H5Q8</accession>
<gene>
    <name evidence="1" type="ORF">DFP90_11539</name>
</gene>